<dbReference type="GO" id="GO:0005975">
    <property type="term" value="P:carbohydrate metabolic process"/>
    <property type="evidence" value="ECO:0007669"/>
    <property type="project" value="InterPro"/>
</dbReference>
<evidence type="ECO:0000256" key="1">
    <source>
        <dbReference type="ARBA" id="ARBA00009156"/>
    </source>
</evidence>
<dbReference type="PIRSF" id="PIRSF000538">
    <property type="entry name" value="GlpK"/>
    <property type="match status" value="1"/>
</dbReference>
<evidence type="ECO:0000256" key="2">
    <source>
        <dbReference type="ARBA" id="ARBA00022679"/>
    </source>
</evidence>
<proteinExistence type="inferred from homology"/>
<dbReference type="EMBL" id="SMMX01000019">
    <property type="protein sequence ID" value="TDA20512.1"/>
    <property type="molecule type" value="Genomic_DNA"/>
</dbReference>
<organism evidence="5 6">
    <name type="scientific">Extibacter muris</name>
    <dbReference type="NCBI Taxonomy" id="1796622"/>
    <lineage>
        <taxon>Bacteria</taxon>
        <taxon>Bacillati</taxon>
        <taxon>Bacillota</taxon>
        <taxon>Clostridia</taxon>
        <taxon>Lachnospirales</taxon>
        <taxon>Lachnospiraceae</taxon>
        <taxon>Extibacter</taxon>
    </lineage>
</organism>
<accession>A0A4R4FA63</accession>
<dbReference type="AlphaFoldDB" id="A0A4R4FA63"/>
<dbReference type="InterPro" id="IPR050406">
    <property type="entry name" value="FGGY_Carb_Kinase"/>
</dbReference>
<dbReference type="GO" id="GO:0016301">
    <property type="term" value="F:kinase activity"/>
    <property type="evidence" value="ECO:0007669"/>
    <property type="project" value="UniProtKB-KW"/>
</dbReference>
<dbReference type="PANTHER" id="PTHR43095">
    <property type="entry name" value="SUGAR KINASE"/>
    <property type="match status" value="1"/>
</dbReference>
<protein>
    <submittedName>
        <fullName evidence="5">Carbohydrate kinase</fullName>
    </submittedName>
</protein>
<gene>
    <name evidence="5" type="ORF">E1963_16420</name>
</gene>
<comment type="caution">
    <text evidence="5">The sequence shown here is derived from an EMBL/GenBank/DDBJ whole genome shotgun (WGS) entry which is preliminary data.</text>
</comment>
<evidence type="ECO:0000259" key="4">
    <source>
        <dbReference type="Pfam" id="PF00370"/>
    </source>
</evidence>
<dbReference type="Pfam" id="PF00370">
    <property type="entry name" value="FGGY_N"/>
    <property type="match status" value="1"/>
</dbReference>
<name>A0A4R4FA63_9FIRM</name>
<dbReference type="RefSeq" id="WP_132280326.1">
    <property type="nucleotide sequence ID" value="NZ_JAOBST010000077.1"/>
</dbReference>
<dbReference type="Proteomes" id="UP000295710">
    <property type="component" value="Unassembled WGS sequence"/>
</dbReference>
<dbReference type="InterPro" id="IPR000577">
    <property type="entry name" value="Carb_kinase_FGGY"/>
</dbReference>
<dbReference type="InterPro" id="IPR018484">
    <property type="entry name" value="FGGY_N"/>
</dbReference>
<evidence type="ECO:0000313" key="6">
    <source>
        <dbReference type="Proteomes" id="UP000295710"/>
    </source>
</evidence>
<dbReference type="PANTHER" id="PTHR43095:SF2">
    <property type="entry name" value="GLUCONOKINASE"/>
    <property type="match status" value="1"/>
</dbReference>
<sequence>MERNYIVVDLGTGNSRAALVSSAGKIYAVKSFENIYHKDEMYEDAQYFLPEEWQKPIMEGCRELRKEYPDIKVSAVVSSGARESIVLFDKDGQAFLGLPNIDNRGREWVKEIPDKEYIYEITGRWVTEDFPAAKLLGLRKKHPDLYNRVEKITSLSEWIGEIFTGKIVIEPSQACEIQLFDIETLEWSQRICNYYGIRKEILPELQKAGSSLGRIKEELCKELLLPVNTEFIIGGADTQVAVKGSGIHTGDVGIVSGTTSPVVTIVDKMYYDKEERCWTDCNLGGYNYQVETNPGVTGMNYQRFKKMFFENVPYGELDRLMDEKEEFLCTASFASLNFSKKQSLKKGGFITGAPFDAALDTTDLLWALVGDIACSIYVQYESLCEMIPHEKDYILGCGGGLQSEVLCQMIADLTGKKLIIYEGFEQASIYGCMKVCNEYFEISYEKSKGKEKRFKPRTDSLIQKYYPVWLSNRQMLNPIN</sequence>
<comment type="similarity">
    <text evidence="1">Belongs to the FGGY kinase family.</text>
</comment>
<keyword evidence="3 5" id="KW-0418">Kinase</keyword>
<evidence type="ECO:0000313" key="5">
    <source>
        <dbReference type="EMBL" id="TDA20512.1"/>
    </source>
</evidence>
<keyword evidence="2" id="KW-0808">Transferase</keyword>
<dbReference type="Gene3D" id="3.30.420.40">
    <property type="match status" value="2"/>
</dbReference>
<dbReference type="CDD" id="cd07798">
    <property type="entry name" value="ASKHA_NBD_FGGY_YoaC-like"/>
    <property type="match status" value="1"/>
</dbReference>
<evidence type="ECO:0000256" key="3">
    <source>
        <dbReference type="ARBA" id="ARBA00022777"/>
    </source>
</evidence>
<dbReference type="SUPFAM" id="SSF53067">
    <property type="entry name" value="Actin-like ATPase domain"/>
    <property type="match status" value="2"/>
</dbReference>
<keyword evidence="6" id="KW-1185">Reference proteome</keyword>
<reference evidence="5 6" key="1">
    <citation type="journal article" date="2016" name="Nat. Microbiol.">
        <title>The Mouse Intestinal Bacterial Collection (miBC) provides host-specific insight into cultured diversity and functional potential of the gut microbiota.</title>
        <authorList>
            <person name="Lagkouvardos I."/>
            <person name="Pukall R."/>
            <person name="Abt B."/>
            <person name="Foesel B.U."/>
            <person name="Meier-Kolthoff J.P."/>
            <person name="Kumar N."/>
            <person name="Bresciani A."/>
            <person name="Martinez I."/>
            <person name="Just S."/>
            <person name="Ziegler C."/>
            <person name="Brugiroux S."/>
            <person name="Garzetti D."/>
            <person name="Wenning M."/>
            <person name="Bui T.P."/>
            <person name="Wang J."/>
            <person name="Hugenholtz F."/>
            <person name="Plugge C.M."/>
            <person name="Peterson D.A."/>
            <person name="Hornef M.W."/>
            <person name="Baines J.F."/>
            <person name="Smidt H."/>
            <person name="Walter J."/>
            <person name="Kristiansen K."/>
            <person name="Nielsen H.B."/>
            <person name="Haller D."/>
            <person name="Overmann J."/>
            <person name="Stecher B."/>
            <person name="Clavel T."/>
        </authorList>
    </citation>
    <scope>NUCLEOTIDE SEQUENCE [LARGE SCALE GENOMIC DNA]</scope>
    <source>
        <strain evidence="5 6">DSM 28560</strain>
    </source>
</reference>
<dbReference type="InterPro" id="IPR043129">
    <property type="entry name" value="ATPase_NBD"/>
</dbReference>
<feature type="domain" description="Carbohydrate kinase FGGY N-terminal" evidence="4">
    <location>
        <begin position="5"/>
        <end position="242"/>
    </location>
</feature>